<dbReference type="STRING" id="320771.Cflav_PD4135"/>
<dbReference type="AlphaFoldDB" id="B9XH45"/>
<dbReference type="Proteomes" id="UP000003688">
    <property type="component" value="Unassembled WGS sequence"/>
</dbReference>
<evidence type="ECO:0000313" key="7">
    <source>
        <dbReference type="EMBL" id="EEF60966.1"/>
    </source>
</evidence>
<evidence type="ECO:0000256" key="2">
    <source>
        <dbReference type="ARBA" id="ARBA00022692"/>
    </source>
</evidence>
<dbReference type="InterPro" id="IPR023271">
    <property type="entry name" value="Aquaporin-like"/>
</dbReference>
<feature type="transmembrane region" description="Helical" evidence="6">
    <location>
        <begin position="60"/>
        <end position="81"/>
    </location>
</feature>
<proteinExistence type="predicted"/>
<evidence type="ECO:0000256" key="6">
    <source>
        <dbReference type="SAM" id="Phobius"/>
    </source>
</evidence>
<evidence type="ECO:0000256" key="3">
    <source>
        <dbReference type="ARBA" id="ARBA00022989"/>
    </source>
</evidence>
<name>B9XH45_PEDPL</name>
<organism evidence="7 8">
    <name type="scientific">Pedosphaera parvula (strain Ellin514)</name>
    <dbReference type="NCBI Taxonomy" id="320771"/>
    <lineage>
        <taxon>Bacteria</taxon>
        <taxon>Pseudomonadati</taxon>
        <taxon>Verrucomicrobiota</taxon>
        <taxon>Pedosphaerae</taxon>
        <taxon>Pedosphaerales</taxon>
        <taxon>Pedosphaeraceae</taxon>
        <taxon>Pedosphaera</taxon>
    </lineage>
</organism>
<gene>
    <name evidence="7" type="ORF">Cflav_PD4135</name>
</gene>
<feature type="transmembrane region" description="Helical" evidence="6">
    <location>
        <begin position="188"/>
        <end position="210"/>
    </location>
</feature>
<protein>
    <submittedName>
        <fullName evidence="7">Formate/nitrite transporter</fullName>
    </submittedName>
</protein>
<dbReference type="PANTHER" id="PTHR30520:SF2">
    <property type="entry name" value="INNER MEMBRANE PROTEIN YFDC"/>
    <property type="match status" value="1"/>
</dbReference>
<dbReference type="RefSeq" id="WP_007415141.1">
    <property type="nucleotide sequence ID" value="NZ_ABOX02000013.1"/>
</dbReference>
<evidence type="ECO:0000256" key="5">
    <source>
        <dbReference type="SAM" id="MobiDB-lite"/>
    </source>
</evidence>
<feature type="transmembrane region" description="Helical" evidence="6">
    <location>
        <begin position="93"/>
        <end position="112"/>
    </location>
</feature>
<evidence type="ECO:0000256" key="4">
    <source>
        <dbReference type="ARBA" id="ARBA00023136"/>
    </source>
</evidence>
<dbReference type="OrthoDB" id="9786493at2"/>
<dbReference type="GO" id="GO:0015499">
    <property type="term" value="F:formate transmembrane transporter activity"/>
    <property type="evidence" value="ECO:0007669"/>
    <property type="project" value="TreeGrafter"/>
</dbReference>
<dbReference type="PANTHER" id="PTHR30520">
    <property type="entry name" value="FORMATE TRANSPORTER-RELATED"/>
    <property type="match status" value="1"/>
</dbReference>
<keyword evidence="8" id="KW-1185">Reference proteome</keyword>
<dbReference type="Pfam" id="PF01226">
    <property type="entry name" value="Form_Nir_trans"/>
    <property type="match status" value="1"/>
</dbReference>
<comment type="caution">
    <text evidence="7">The sequence shown here is derived from an EMBL/GenBank/DDBJ whole genome shotgun (WGS) entry which is preliminary data.</text>
</comment>
<dbReference type="GO" id="GO:0005886">
    <property type="term" value="C:plasma membrane"/>
    <property type="evidence" value="ECO:0007669"/>
    <property type="project" value="TreeGrafter"/>
</dbReference>
<dbReference type="EMBL" id="ABOX02000013">
    <property type="protein sequence ID" value="EEF60966.1"/>
    <property type="molecule type" value="Genomic_DNA"/>
</dbReference>
<feature type="transmembrane region" description="Helical" evidence="6">
    <location>
        <begin position="217"/>
        <end position="236"/>
    </location>
</feature>
<reference evidence="7 8" key="1">
    <citation type="journal article" date="2011" name="J. Bacteriol.">
        <title>Genome sequence of 'Pedosphaera parvula' Ellin514, an aerobic Verrucomicrobial isolate from pasture soil.</title>
        <authorList>
            <person name="Kant R."/>
            <person name="van Passel M.W."/>
            <person name="Sangwan P."/>
            <person name="Palva A."/>
            <person name="Lucas S."/>
            <person name="Copeland A."/>
            <person name="Lapidus A."/>
            <person name="Glavina Del Rio T."/>
            <person name="Dalin E."/>
            <person name="Tice H."/>
            <person name="Bruce D."/>
            <person name="Goodwin L."/>
            <person name="Pitluck S."/>
            <person name="Chertkov O."/>
            <person name="Larimer F.W."/>
            <person name="Land M.L."/>
            <person name="Hauser L."/>
            <person name="Brettin T.S."/>
            <person name="Detter J.C."/>
            <person name="Han S."/>
            <person name="de Vos W.M."/>
            <person name="Janssen P.H."/>
            <person name="Smidt H."/>
        </authorList>
    </citation>
    <scope>NUCLEOTIDE SEQUENCE [LARGE SCALE GENOMIC DNA]</scope>
    <source>
        <strain evidence="7 8">Ellin514</strain>
    </source>
</reference>
<accession>B9XH45</accession>
<feature type="compositionally biased region" description="Basic and acidic residues" evidence="5">
    <location>
        <begin position="1"/>
        <end position="27"/>
    </location>
</feature>
<evidence type="ECO:0000313" key="8">
    <source>
        <dbReference type="Proteomes" id="UP000003688"/>
    </source>
</evidence>
<dbReference type="InterPro" id="IPR000292">
    <property type="entry name" value="For/NO2_transpt"/>
</dbReference>
<feature type="region of interest" description="Disordered" evidence="5">
    <location>
        <begin position="1"/>
        <end position="32"/>
    </location>
</feature>
<keyword evidence="2 6" id="KW-0812">Transmembrane</keyword>
<comment type="subcellular location">
    <subcellularLocation>
        <location evidence="1">Membrane</location>
        <topology evidence="1">Multi-pass membrane protein</topology>
    </subcellularLocation>
</comment>
<feature type="transmembrane region" description="Helical" evidence="6">
    <location>
        <begin position="143"/>
        <end position="168"/>
    </location>
</feature>
<evidence type="ECO:0000256" key="1">
    <source>
        <dbReference type="ARBA" id="ARBA00004141"/>
    </source>
</evidence>
<sequence length="291" mass="31990">MKERSSAKGNLDRRQEQEANPAEKEQLREEEEVQHRTAIGAHVVYEAILKEGEQELSRPASALAFSGLAAGLSMGFSFLTQGFLEAHLPATKWAPLVAKLGYSVGFLIVILGRQQLFTENTLTPVLPFLRHPNIRTLSQIARLWIAVFLANWVGTMLFAWVLGHSSIIEDSSRDTFLKIGRQAMGDSFGGTMLKAVFAGWLIALLVWLLPYAETGRVTVIIIMTYVIALGSFSHIIAGSVDTFYLVALHDRTFGQYLIQFMLPTLIGNIIGGIALVTALNHAQVVAGTDHD</sequence>
<dbReference type="Gene3D" id="1.20.1080.10">
    <property type="entry name" value="Glycerol uptake facilitator protein"/>
    <property type="match status" value="1"/>
</dbReference>
<feature type="transmembrane region" description="Helical" evidence="6">
    <location>
        <begin position="256"/>
        <end position="279"/>
    </location>
</feature>
<keyword evidence="3 6" id="KW-1133">Transmembrane helix</keyword>
<keyword evidence="4 6" id="KW-0472">Membrane</keyword>